<name>A0A813XUY0_ADIRI</name>
<evidence type="ECO:0000256" key="6">
    <source>
        <dbReference type="ARBA" id="ARBA00022898"/>
    </source>
</evidence>
<dbReference type="InterPro" id="IPR015424">
    <property type="entry name" value="PyrdxlP-dep_Trfase"/>
</dbReference>
<keyword evidence="5" id="KW-0808">Transferase</keyword>
<evidence type="ECO:0000256" key="5">
    <source>
        <dbReference type="ARBA" id="ARBA00022679"/>
    </source>
</evidence>
<comment type="subunit">
    <text evidence="3">Homodimer.</text>
</comment>
<evidence type="ECO:0000313" key="10">
    <source>
        <dbReference type="Proteomes" id="UP000663828"/>
    </source>
</evidence>
<dbReference type="AlphaFoldDB" id="A0A813XUY0"/>
<evidence type="ECO:0000256" key="4">
    <source>
        <dbReference type="ARBA" id="ARBA00022576"/>
    </source>
</evidence>
<comment type="similarity">
    <text evidence="2">Belongs to the class-I pyridoxal-phosphate-dependent aminotransferase family.</text>
</comment>
<accession>A0A813XUY0</accession>
<dbReference type="Pfam" id="PF00155">
    <property type="entry name" value="Aminotran_1_2"/>
    <property type="match status" value="1"/>
</dbReference>
<dbReference type="Gene3D" id="3.40.640.10">
    <property type="entry name" value="Type I PLP-dependent aspartate aminotransferase-like (Major domain)"/>
    <property type="match status" value="1"/>
</dbReference>
<dbReference type="CDD" id="cd00609">
    <property type="entry name" value="AAT_like"/>
    <property type="match status" value="1"/>
</dbReference>
<evidence type="ECO:0000256" key="1">
    <source>
        <dbReference type="ARBA" id="ARBA00001933"/>
    </source>
</evidence>
<evidence type="ECO:0008006" key="11">
    <source>
        <dbReference type="Google" id="ProtNLM"/>
    </source>
</evidence>
<dbReference type="InterPro" id="IPR050859">
    <property type="entry name" value="Class-I_PLP-dep_aminotransf"/>
</dbReference>
<protein>
    <recommendedName>
        <fullName evidence="11">Aminotransferase class I/classII domain-containing protein</fullName>
    </recommendedName>
</protein>
<keyword evidence="10" id="KW-1185">Reference proteome</keyword>
<comment type="caution">
    <text evidence="9">The sequence shown here is derived from an EMBL/GenBank/DDBJ whole genome shotgun (WGS) entry which is preliminary data.</text>
</comment>
<dbReference type="GO" id="GO:1901605">
    <property type="term" value="P:alpha-amino acid metabolic process"/>
    <property type="evidence" value="ECO:0007669"/>
    <property type="project" value="TreeGrafter"/>
</dbReference>
<keyword evidence="6" id="KW-0663">Pyridoxal phosphate</keyword>
<feature type="domain" description="Nucleolus and neural progenitor protein-like N-terminal" evidence="8">
    <location>
        <begin position="35"/>
        <end position="168"/>
    </location>
</feature>
<evidence type="ECO:0000259" key="8">
    <source>
        <dbReference type="Pfam" id="PF14780"/>
    </source>
</evidence>
<dbReference type="Proteomes" id="UP000663828">
    <property type="component" value="Unassembled WGS sequence"/>
</dbReference>
<evidence type="ECO:0000256" key="2">
    <source>
        <dbReference type="ARBA" id="ARBA00007441"/>
    </source>
</evidence>
<dbReference type="SUPFAM" id="SSF53383">
    <property type="entry name" value="PLP-dependent transferases"/>
    <property type="match status" value="1"/>
</dbReference>
<evidence type="ECO:0000313" key="9">
    <source>
        <dbReference type="EMBL" id="CAF0878742.1"/>
    </source>
</evidence>
<dbReference type="EMBL" id="CAJNOR010000318">
    <property type="protein sequence ID" value="CAF0878742.1"/>
    <property type="molecule type" value="Genomic_DNA"/>
</dbReference>
<dbReference type="GO" id="GO:0016212">
    <property type="term" value="F:kynurenine-oxoglutarate transaminase activity"/>
    <property type="evidence" value="ECO:0007669"/>
    <property type="project" value="TreeGrafter"/>
</dbReference>
<proteinExistence type="inferred from homology"/>
<keyword evidence="4" id="KW-0032">Aminotransferase</keyword>
<dbReference type="Pfam" id="PF14780">
    <property type="entry name" value="NEPRO_N"/>
    <property type="match status" value="1"/>
</dbReference>
<dbReference type="PANTHER" id="PTHR42790:SF19">
    <property type="entry name" value="KYNURENINE_ALPHA-AMINOADIPATE AMINOTRANSFERASE, MITOCHONDRIAL"/>
    <property type="match status" value="1"/>
</dbReference>
<dbReference type="InterPro" id="IPR004839">
    <property type="entry name" value="Aminotransferase_I/II_large"/>
</dbReference>
<sequence length="597" mass="68223">MVKSNKIQSISYTLEELRPIRTSVDQCRVHLSDFIEKYKSVDLLELEMRLLSRCVYKNWNARHAELGIQASRRVVRFLERYLAKRERQLEQILSEFKPDAVHISLPSRGTLNQLISSLQESSMLLTKAERLSKTTVDRLRLECSRGNYVHYNILIMSLCSRIYFLVLALDKTQQEFCTNMPGCIDYARFLSRAALRRQPSAVREATQLFARSPPSTISFASGSPNTSLFPFKDATITLTDDTTIHLDSSAMTKALQYLPTPGQEDLLQWLKKLQNRYHSPIDFKRYELCITNGSMEGLSKVFELILNYAEPILVDSPCYSGSLDCLRGFGADVISINTDAHGMSAQSLHETLSNWSDPNTLPRVLYTIPNGSNPTGASMNLERKKQIYAIAQKYNLIIIEDDPYYFLQFQKPDPSFLSMDTDGRVIRLDSMSKVLSAGMRLGFVTAPVPLWHKLVCHQQVTSMHASALSQMVALKLFEKWDLSGFHQHTERIAEFYGKQKTLMVNAIRKHLKDMVTFNEPKAGMFVWLKVNGVEDTRKLIYEKALAQEVLLLPGSAFFYDQSKTYPYVRVSYSICTPEQIETGMARFGKVLREELNK</sequence>
<reference evidence="9" key="1">
    <citation type="submission" date="2021-02" db="EMBL/GenBank/DDBJ databases">
        <authorList>
            <person name="Nowell W R."/>
        </authorList>
    </citation>
    <scope>NUCLEOTIDE SEQUENCE</scope>
</reference>
<comment type="cofactor">
    <cofactor evidence="1">
        <name>pyridoxal 5'-phosphate</name>
        <dbReference type="ChEBI" id="CHEBI:597326"/>
    </cofactor>
</comment>
<organism evidence="9 10">
    <name type="scientific">Adineta ricciae</name>
    <name type="common">Rotifer</name>
    <dbReference type="NCBI Taxonomy" id="249248"/>
    <lineage>
        <taxon>Eukaryota</taxon>
        <taxon>Metazoa</taxon>
        <taxon>Spiralia</taxon>
        <taxon>Gnathifera</taxon>
        <taxon>Rotifera</taxon>
        <taxon>Eurotatoria</taxon>
        <taxon>Bdelloidea</taxon>
        <taxon>Adinetida</taxon>
        <taxon>Adinetidae</taxon>
        <taxon>Adineta</taxon>
    </lineage>
</organism>
<dbReference type="GO" id="GO:0030170">
    <property type="term" value="F:pyridoxal phosphate binding"/>
    <property type="evidence" value="ECO:0007669"/>
    <property type="project" value="InterPro"/>
</dbReference>
<feature type="domain" description="Aminotransferase class I/classII large" evidence="7">
    <location>
        <begin position="248"/>
        <end position="586"/>
    </location>
</feature>
<dbReference type="FunFam" id="3.40.640.10:FF:000053">
    <property type="entry name" value="Aminotransferase, class I"/>
    <property type="match status" value="1"/>
</dbReference>
<dbReference type="FunFam" id="3.90.1150.10:FF:000166">
    <property type="entry name" value="Kynurenine/alpha-aminoadipate aminotransferase, mitochondrial"/>
    <property type="match status" value="1"/>
</dbReference>
<evidence type="ECO:0000259" key="7">
    <source>
        <dbReference type="Pfam" id="PF00155"/>
    </source>
</evidence>
<dbReference type="InterPro" id="IPR015421">
    <property type="entry name" value="PyrdxlP-dep_Trfase_major"/>
</dbReference>
<gene>
    <name evidence="9" type="ORF">XAT740_LOCUS6886</name>
</gene>
<dbReference type="PANTHER" id="PTHR42790">
    <property type="entry name" value="AMINOTRANSFERASE"/>
    <property type="match status" value="1"/>
</dbReference>
<evidence type="ECO:0000256" key="3">
    <source>
        <dbReference type="ARBA" id="ARBA00011738"/>
    </source>
</evidence>
<dbReference type="InterPro" id="IPR027951">
    <property type="entry name" value="Nepro_N"/>
</dbReference>